<reference evidence="2 3" key="1">
    <citation type="submission" date="2019-05" db="EMBL/GenBank/DDBJ databases">
        <title>Another draft genome of Portunus trituberculatus and its Hox gene families provides insights of decapod evolution.</title>
        <authorList>
            <person name="Jeong J.-H."/>
            <person name="Song I."/>
            <person name="Kim S."/>
            <person name="Choi T."/>
            <person name="Kim D."/>
            <person name="Ryu S."/>
            <person name="Kim W."/>
        </authorList>
    </citation>
    <scope>NUCLEOTIDE SEQUENCE [LARGE SCALE GENOMIC DNA]</scope>
    <source>
        <tissue evidence="2">Muscle</tissue>
    </source>
</reference>
<dbReference type="Proteomes" id="UP000324222">
    <property type="component" value="Unassembled WGS sequence"/>
</dbReference>
<comment type="caution">
    <text evidence="2">The sequence shown here is derived from an EMBL/GenBank/DDBJ whole genome shotgun (WGS) entry which is preliminary data.</text>
</comment>
<dbReference type="AlphaFoldDB" id="A0A5B7JQ14"/>
<evidence type="ECO:0000313" key="3">
    <source>
        <dbReference type="Proteomes" id="UP000324222"/>
    </source>
</evidence>
<evidence type="ECO:0000256" key="1">
    <source>
        <dbReference type="SAM" id="MobiDB-lite"/>
    </source>
</evidence>
<name>A0A5B7JQ14_PORTR</name>
<evidence type="ECO:0000313" key="2">
    <source>
        <dbReference type="EMBL" id="MPC96426.1"/>
    </source>
</evidence>
<organism evidence="2 3">
    <name type="scientific">Portunus trituberculatus</name>
    <name type="common">Swimming crab</name>
    <name type="synonym">Neptunus trituberculatus</name>
    <dbReference type="NCBI Taxonomy" id="210409"/>
    <lineage>
        <taxon>Eukaryota</taxon>
        <taxon>Metazoa</taxon>
        <taxon>Ecdysozoa</taxon>
        <taxon>Arthropoda</taxon>
        <taxon>Crustacea</taxon>
        <taxon>Multicrustacea</taxon>
        <taxon>Malacostraca</taxon>
        <taxon>Eumalacostraca</taxon>
        <taxon>Eucarida</taxon>
        <taxon>Decapoda</taxon>
        <taxon>Pleocyemata</taxon>
        <taxon>Brachyura</taxon>
        <taxon>Eubrachyura</taxon>
        <taxon>Portunoidea</taxon>
        <taxon>Portunidae</taxon>
        <taxon>Portuninae</taxon>
        <taxon>Portunus</taxon>
    </lineage>
</organism>
<accession>A0A5B7JQ14</accession>
<feature type="region of interest" description="Disordered" evidence="1">
    <location>
        <begin position="45"/>
        <end position="64"/>
    </location>
</feature>
<gene>
    <name evidence="2" type="ORF">E2C01_091684</name>
</gene>
<keyword evidence="3" id="KW-1185">Reference proteome</keyword>
<proteinExistence type="predicted"/>
<sequence>MGRCFQSLRCILSAGVRDQHRVCYSERLHSLLSHVPQGATAHRWKCQPKGEQHQQQGNVCGAGH</sequence>
<protein>
    <submittedName>
        <fullName evidence="2">Uncharacterized protein</fullName>
    </submittedName>
</protein>
<dbReference type="EMBL" id="VSRR010105941">
    <property type="protein sequence ID" value="MPC96426.1"/>
    <property type="molecule type" value="Genomic_DNA"/>
</dbReference>